<dbReference type="EMBL" id="PFBD01000022">
    <property type="protein sequence ID" value="PIR86961.1"/>
    <property type="molecule type" value="Genomic_DNA"/>
</dbReference>
<organism evidence="2 3">
    <name type="scientific">Candidatus Harrisonbacteria bacterium CG10_big_fil_rev_8_21_14_0_10_49_15</name>
    <dbReference type="NCBI Taxonomy" id="1974587"/>
    <lineage>
        <taxon>Bacteria</taxon>
        <taxon>Candidatus Harrisoniibacteriota</taxon>
    </lineage>
</organism>
<feature type="domain" description="Endonuclease/exonuclease/phosphatase" evidence="1">
    <location>
        <begin position="5"/>
        <end position="256"/>
    </location>
</feature>
<sequence length="264" mass="30136">MRIISLNLWAGTLFKPLLEYIKQEAEQTDIFCFQEMVFHGPAEQVTKHSIRGNLYAEIAAILPDHNGYKRLAPEGSQFGPFGDHVVPEEGVRLGISIFAKKDLPLKNTGEFFTYPEDKNPFAGGKPGLMTGNFQYIQLPHSAGLLTVGSLHGLWQQHKKDTPERLEQSRLLLDFFRQQTGAKILLGDFNLEPHTESIAMISRELRNLITENEIFTTRNAQYKDMERYKDYIADYAFVSKDVKVKKFDLPPIEVSDHLPLVLEIE</sequence>
<gene>
    <name evidence="2" type="ORF">COU11_03020</name>
</gene>
<comment type="caution">
    <text evidence="2">The sequence shown here is derived from an EMBL/GenBank/DDBJ whole genome shotgun (WGS) entry which is preliminary data.</text>
</comment>
<evidence type="ECO:0000313" key="3">
    <source>
        <dbReference type="Proteomes" id="UP000229526"/>
    </source>
</evidence>
<evidence type="ECO:0000259" key="1">
    <source>
        <dbReference type="Pfam" id="PF03372"/>
    </source>
</evidence>
<dbReference type="Proteomes" id="UP000229526">
    <property type="component" value="Unassembled WGS sequence"/>
</dbReference>
<proteinExistence type="predicted"/>
<name>A0A2H0UKN6_9BACT</name>
<dbReference type="InterPro" id="IPR005135">
    <property type="entry name" value="Endo/exonuclease/phosphatase"/>
</dbReference>
<dbReference type="GO" id="GO:0003824">
    <property type="term" value="F:catalytic activity"/>
    <property type="evidence" value="ECO:0007669"/>
    <property type="project" value="InterPro"/>
</dbReference>
<evidence type="ECO:0000313" key="2">
    <source>
        <dbReference type="EMBL" id="PIR86961.1"/>
    </source>
</evidence>
<dbReference type="Gene3D" id="3.60.10.10">
    <property type="entry name" value="Endonuclease/exonuclease/phosphatase"/>
    <property type="match status" value="1"/>
</dbReference>
<dbReference type="AlphaFoldDB" id="A0A2H0UKN6"/>
<dbReference type="Pfam" id="PF03372">
    <property type="entry name" value="Exo_endo_phos"/>
    <property type="match status" value="1"/>
</dbReference>
<protein>
    <recommendedName>
        <fullName evidence="1">Endonuclease/exonuclease/phosphatase domain-containing protein</fullName>
    </recommendedName>
</protein>
<accession>A0A2H0UKN6</accession>
<reference evidence="3" key="1">
    <citation type="submission" date="2017-09" db="EMBL/GenBank/DDBJ databases">
        <title>Depth-based differentiation of microbial function through sediment-hosted aquifers and enrichment of novel symbionts in the deep terrestrial subsurface.</title>
        <authorList>
            <person name="Probst A.J."/>
            <person name="Ladd B."/>
            <person name="Jarett J.K."/>
            <person name="Geller-Mcgrath D.E."/>
            <person name="Sieber C.M.K."/>
            <person name="Emerson J.B."/>
            <person name="Anantharaman K."/>
            <person name="Thomas B.C."/>
            <person name="Malmstrom R."/>
            <person name="Stieglmeier M."/>
            <person name="Klingl A."/>
            <person name="Woyke T."/>
            <person name="Ryan C.M."/>
            <person name="Banfield J.F."/>
        </authorList>
    </citation>
    <scope>NUCLEOTIDE SEQUENCE [LARGE SCALE GENOMIC DNA]</scope>
</reference>
<dbReference type="InterPro" id="IPR036691">
    <property type="entry name" value="Endo/exonu/phosph_ase_sf"/>
</dbReference>
<dbReference type="SUPFAM" id="SSF56219">
    <property type="entry name" value="DNase I-like"/>
    <property type="match status" value="1"/>
</dbReference>